<proteinExistence type="predicted"/>
<name>A0A0G1VFW1_9BACT</name>
<comment type="caution">
    <text evidence="1">The sequence shown here is derived from an EMBL/GenBank/DDBJ whole genome shotgun (WGS) entry which is preliminary data.</text>
</comment>
<protein>
    <recommendedName>
        <fullName evidence="3">Phage gp6-like head-tail connector protein</fullName>
    </recommendedName>
</protein>
<sequence length="193" mass="20902">MSLPTVQNLKDHLRIMGSAENTVLTDILADAQADVEDYIGRPITAVEKSYEDEVEMDVLYGSVTRLLLPEAPVSSDTEDAPVITDGDGATVSTDDYTWDYESGIVRAVEGVTFSNPPYTIVATVGLSADPDYASRIERLVRRVILELAGSMYVNRTPATVAETAGGGTSRTFVQASYAPAILGKLERLRMRLP</sequence>
<dbReference type="Proteomes" id="UP000034119">
    <property type="component" value="Unassembled WGS sequence"/>
</dbReference>
<reference evidence="1 2" key="1">
    <citation type="journal article" date="2015" name="Nature">
        <title>rRNA introns, odd ribosomes, and small enigmatic genomes across a large radiation of phyla.</title>
        <authorList>
            <person name="Brown C.T."/>
            <person name="Hug L.A."/>
            <person name="Thomas B.C."/>
            <person name="Sharon I."/>
            <person name="Castelle C.J."/>
            <person name="Singh A."/>
            <person name="Wilkins M.J."/>
            <person name="Williams K.H."/>
            <person name="Banfield J.F."/>
        </authorList>
    </citation>
    <scope>NUCLEOTIDE SEQUENCE [LARGE SCALE GENOMIC DNA]</scope>
</reference>
<evidence type="ECO:0008006" key="3">
    <source>
        <dbReference type="Google" id="ProtNLM"/>
    </source>
</evidence>
<dbReference type="EMBL" id="LCPW01000020">
    <property type="protein sequence ID" value="KKW05438.1"/>
    <property type="molecule type" value="Genomic_DNA"/>
</dbReference>
<organism evidence="1 2">
    <name type="scientific">candidate division CPR1 bacterium GW2011_GWC1_49_13</name>
    <dbReference type="NCBI Taxonomy" id="1618342"/>
    <lineage>
        <taxon>Bacteria</taxon>
        <taxon>candidate division CPR1</taxon>
    </lineage>
</organism>
<dbReference type="AlphaFoldDB" id="A0A0G1VFW1"/>
<accession>A0A0G1VFW1</accession>
<dbReference type="Pfam" id="PF05135">
    <property type="entry name" value="Phage_connect_1"/>
    <property type="match status" value="1"/>
</dbReference>
<dbReference type="STRING" id="1618342.UY40_C0020G0015"/>
<dbReference type="InterPro" id="IPR021146">
    <property type="entry name" value="Phage_gp6-like_head-tail"/>
</dbReference>
<evidence type="ECO:0000313" key="2">
    <source>
        <dbReference type="Proteomes" id="UP000034119"/>
    </source>
</evidence>
<dbReference type="Gene3D" id="1.10.3230.30">
    <property type="entry name" value="Phage gp6-like head-tail connector protein"/>
    <property type="match status" value="1"/>
</dbReference>
<dbReference type="CDD" id="cd08054">
    <property type="entry name" value="gp6"/>
    <property type="match status" value="1"/>
</dbReference>
<evidence type="ECO:0000313" key="1">
    <source>
        <dbReference type="EMBL" id="KKW05438.1"/>
    </source>
</evidence>
<gene>
    <name evidence="1" type="ORF">UY40_C0020G0015</name>
</gene>